<evidence type="ECO:0000313" key="1">
    <source>
        <dbReference type="EMBL" id="KKK65374.1"/>
    </source>
</evidence>
<gene>
    <name evidence="1" type="ORF">LCGC14_2974770</name>
</gene>
<reference evidence="1" key="1">
    <citation type="journal article" date="2015" name="Nature">
        <title>Complex archaea that bridge the gap between prokaryotes and eukaryotes.</title>
        <authorList>
            <person name="Spang A."/>
            <person name="Saw J.H."/>
            <person name="Jorgensen S.L."/>
            <person name="Zaremba-Niedzwiedzka K."/>
            <person name="Martijn J."/>
            <person name="Lind A.E."/>
            <person name="van Eijk R."/>
            <person name="Schleper C."/>
            <person name="Guy L."/>
            <person name="Ettema T.J."/>
        </authorList>
    </citation>
    <scope>NUCLEOTIDE SEQUENCE</scope>
</reference>
<accession>A0A0F8ZG00</accession>
<proteinExistence type="predicted"/>
<name>A0A0F8ZG00_9ZZZZ</name>
<protein>
    <submittedName>
        <fullName evidence="1">Uncharacterized protein</fullName>
    </submittedName>
</protein>
<sequence>MTAATAINILERAWPGGWKTRSADNHQGATELGVFKDGRYIGRLEQGTMDEQAHPEIFMRPGQDWKPEYQRTYTEYIREGWKRCMGLIMCQLPEHVKARAKKLGRKLGYAF</sequence>
<organism evidence="1">
    <name type="scientific">marine sediment metagenome</name>
    <dbReference type="NCBI Taxonomy" id="412755"/>
    <lineage>
        <taxon>unclassified sequences</taxon>
        <taxon>metagenomes</taxon>
        <taxon>ecological metagenomes</taxon>
    </lineage>
</organism>
<dbReference type="EMBL" id="LAZR01060586">
    <property type="protein sequence ID" value="KKK65374.1"/>
    <property type="molecule type" value="Genomic_DNA"/>
</dbReference>
<dbReference type="AlphaFoldDB" id="A0A0F8ZG00"/>
<comment type="caution">
    <text evidence="1">The sequence shown here is derived from an EMBL/GenBank/DDBJ whole genome shotgun (WGS) entry which is preliminary data.</text>
</comment>